<keyword evidence="4" id="KW-1185">Reference proteome</keyword>
<organism evidence="3 4">
    <name type="scientific">Paenibacillus residui</name>
    <dbReference type="NCBI Taxonomy" id="629724"/>
    <lineage>
        <taxon>Bacteria</taxon>
        <taxon>Bacillati</taxon>
        <taxon>Bacillota</taxon>
        <taxon>Bacilli</taxon>
        <taxon>Bacillales</taxon>
        <taxon>Paenibacillaceae</taxon>
        <taxon>Paenibacillus</taxon>
    </lineage>
</organism>
<evidence type="ECO:0000313" key="3">
    <source>
        <dbReference type="EMBL" id="MFD0868812.1"/>
    </source>
</evidence>
<protein>
    <recommendedName>
        <fullName evidence="5">Lipoprotein</fullName>
    </recommendedName>
</protein>
<keyword evidence="2" id="KW-0732">Signal</keyword>
<accession>A0ABW3D643</accession>
<feature type="region of interest" description="Disordered" evidence="1">
    <location>
        <begin position="23"/>
        <end position="53"/>
    </location>
</feature>
<dbReference type="Proteomes" id="UP001597120">
    <property type="component" value="Unassembled WGS sequence"/>
</dbReference>
<feature type="compositionally biased region" description="Polar residues" evidence="1">
    <location>
        <begin position="32"/>
        <end position="43"/>
    </location>
</feature>
<dbReference type="PROSITE" id="PS51257">
    <property type="entry name" value="PROKAR_LIPOPROTEIN"/>
    <property type="match status" value="1"/>
</dbReference>
<proteinExistence type="predicted"/>
<name>A0ABW3D643_9BACL</name>
<evidence type="ECO:0000256" key="1">
    <source>
        <dbReference type="SAM" id="MobiDB-lite"/>
    </source>
</evidence>
<evidence type="ECO:0000256" key="2">
    <source>
        <dbReference type="SAM" id="SignalP"/>
    </source>
</evidence>
<gene>
    <name evidence="3" type="ORF">ACFQ03_06590</name>
</gene>
<evidence type="ECO:0008006" key="5">
    <source>
        <dbReference type="Google" id="ProtNLM"/>
    </source>
</evidence>
<feature type="chain" id="PRO_5046754164" description="Lipoprotein" evidence="2">
    <location>
        <begin position="20"/>
        <end position="211"/>
    </location>
</feature>
<dbReference type="RefSeq" id="WP_379286965.1">
    <property type="nucleotide sequence ID" value="NZ_JBHTIU010000023.1"/>
</dbReference>
<feature type="compositionally biased region" description="Basic and acidic residues" evidence="1">
    <location>
        <begin position="44"/>
        <end position="53"/>
    </location>
</feature>
<feature type="signal peptide" evidence="2">
    <location>
        <begin position="1"/>
        <end position="19"/>
    </location>
</feature>
<reference evidence="4" key="1">
    <citation type="journal article" date="2019" name="Int. J. Syst. Evol. Microbiol.">
        <title>The Global Catalogue of Microorganisms (GCM) 10K type strain sequencing project: providing services to taxonomists for standard genome sequencing and annotation.</title>
        <authorList>
            <consortium name="The Broad Institute Genomics Platform"/>
            <consortium name="The Broad Institute Genome Sequencing Center for Infectious Disease"/>
            <person name="Wu L."/>
            <person name="Ma J."/>
        </authorList>
    </citation>
    <scope>NUCLEOTIDE SEQUENCE [LARGE SCALE GENOMIC DNA]</scope>
    <source>
        <strain evidence="4">CCUG 57263</strain>
    </source>
</reference>
<dbReference type="EMBL" id="JBHTIU010000023">
    <property type="protein sequence ID" value="MFD0868812.1"/>
    <property type="molecule type" value="Genomic_DNA"/>
</dbReference>
<sequence length="211" mass="24046">MKRIFVITMAVFLTSVVSACGGSDENTKDSKPVNTLTTKTETPVSREDSTKTEMEPVIEEIPLDAQRDFYIKTTKPEIDHIVDEFDFIWETLWTYTFQSVTDGKITSSEAWKKLDTAKKRYDLIYQQTGELPTDGLDKELKKKLGSFQVEIEDAIAFRLEAIKKAKKMFDKGEFPASEVNDIQDIVDQSGDYFLQGILYLTDIENTLGIEN</sequence>
<comment type="caution">
    <text evidence="3">The sequence shown here is derived from an EMBL/GenBank/DDBJ whole genome shotgun (WGS) entry which is preliminary data.</text>
</comment>
<evidence type="ECO:0000313" key="4">
    <source>
        <dbReference type="Proteomes" id="UP001597120"/>
    </source>
</evidence>